<sequence>MPGPRPLQSTQPLVGLLLSAIIRRMLCTCESRGPIPAAPAVTRSGGSSSVLSLLSDSRPGGRGQRKQMEGKEMALRRAVFPQTKACPAAMCAAAHLAAR</sequence>
<gene>
    <name evidence="3" type="ORF">CesoFtcFv8_005564</name>
</gene>
<proteinExistence type="predicted"/>
<evidence type="ECO:0000256" key="1">
    <source>
        <dbReference type="SAM" id="MobiDB-lite"/>
    </source>
</evidence>
<dbReference type="EMBL" id="JAULUE010002049">
    <property type="protein sequence ID" value="KAK5907748.1"/>
    <property type="molecule type" value="Genomic_DNA"/>
</dbReference>
<feature type="compositionally biased region" description="Low complexity" evidence="1">
    <location>
        <begin position="44"/>
        <end position="57"/>
    </location>
</feature>
<accession>A0AAN8H9V3</accession>
<evidence type="ECO:0000313" key="3">
    <source>
        <dbReference type="EMBL" id="KAK5907748.1"/>
    </source>
</evidence>
<name>A0AAN8H9V3_9TELE</name>
<evidence type="ECO:0000313" key="4">
    <source>
        <dbReference type="Proteomes" id="UP001335648"/>
    </source>
</evidence>
<reference evidence="3 4" key="1">
    <citation type="journal article" date="2023" name="Mol. Biol. Evol.">
        <title>Genomics of Secondarily Temperate Adaptation in the Only Non-Antarctic Icefish.</title>
        <authorList>
            <person name="Rivera-Colon A.G."/>
            <person name="Rayamajhi N."/>
            <person name="Minhas B.F."/>
            <person name="Madrigal G."/>
            <person name="Bilyk K.T."/>
            <person name="Yoon V."/>
            <person name="Hune M."/>
            <person name="Gregory S."/>
            <person name="Cheng C.H.C."/>
            <person name="Catchen J.M."/>
        </authorList>
    </citation>
    <scope>NUCLEOTIDE SEQUENCE [LARGE SCALE GENOMIC DNA]</scope>
    <source>
        <strain evidence="3">JC2023a</strain>
    </source>
</reference>
<keyword evidence="4" id="KW-1185">Reference proteome</keyword>
<feature type="signal peptide" evidence="2">
    <location>
        <begin position="1"/>
        <end position="27"/>
    </location>
</feature>
<keyword evidence="2" id="KW-0732">Signal</keyword>
<evidence type="ECO:0008006" key="5">
    <source>
        <dbReference type="Google" id="ProtNLM"/>
    </source>
</evidence>
<evidence type="ECO:0000256" key="2">
    <source>
        <dbReference type="SAM" id="SignalP"/>
    </source>
</evidence>
<feature type="region of interest" description="Disordered" evidence="1">
    <location>
        <begin position="37"/>
        <end position="71"/>
    </location>
</feature>
<dbReference type="Proteomes" id="UP001335648">
    <property type="component" value="Unassembled WGS sequence"/>
</dbReference>
<organism evidence="3 4">
    <name type="scientific">Champsocephalus esox</name>
    <name type="common">pike icefish</name>
    <dbReference type="NCBI Taxonomy" id="159716"/>
    <lineage>
        <taxon>Eukaryota</taxon>
        <taxon>Metazoa</taxon>
        <taxon>Chordata</taxon>
        <taxon>Craniata</taxon>
        <taxon>Vertebrata</taxon>
        <taxon>Euteleostomi</taxon>
        <taxon>Actinopterygii</taxon>
        <taxon>Neopterygii</taxon>
        <taxon>Teleostei</taxon>
        <taxon>Neoteleostei</taxon>
        <taxon>Acanthomorphata</taxon>
        <taxon>Eupercaria</taxon>
        <taxon>Perciformes</taxon>
        <taxon>Notothenioidei</taxon>
        <taxon>Channichthyidae</taxon>
        <taxon>Champsocephalus</taxon>
    </lineage>
</organism>
<feature type="chain" id="PRO_5042897015" description="Secreted protein" evidence="2">
    <location>
        <begin position="28"/>
        <end position="99"/>
    </location>
</feature>
<dbReference type="AlphaFoldDB" id="A0AAN8H9V3"/>
<protein>
    <recommendedName>
        <fullName evidence="5">Secreted protein</fullName>
    </recommendedName>
</protein>
<comment type="caution">
    <text evidence="3">The sequence shown here is derived from an EMBL/GenBank/DDBJ whole genome shotgun (WGS) entry which is preliminary data.</text>
</comment>